<name>A0AAE0L3C3_9CHLO</name>
<gene>
    <name evidence="11" type="ORF">CYMTET_21281</name>
</gene>
<dbReference type="CDD" id="cd03015">
    <property type="entry name" value="PRX_Typ2cys"/>
    <property type="match status" value="1"/>
</dbReference>
<proteinExistence type="inferred from homology"/>
<dbReference type="FunFam" id="3.40.30.10:FF:000003">
    <property type="entry name" value="Peroxiredoxin 1"/>
    <property type="match status" value="1"/>
</dbReference>
<evidence type="ECO:0000259" key="10">
    <source>
        <dbReference type="PROSITE" id="PS51352"/>
    </source>
</evidence>
<dbReference type="EC" id="1.11.1.24" evidence="2"/>
<evidence type="ECO:0000256" key="3">
    <source>
        <dbReference type="ARBA" id="ARBA00022559"/>
    </source>
</evidence>
<evidence type="ECO:0000256" key="7">
    <source>
        <dbReference type="ARBA" id="ARBA00023284"/>
    </source>
</evidence>
<evidence type="ECO:0000256" key="4">
    <source>
        <dbReference type="ARBA" id="ARBA00022862"/>
    </source>
</evidence>
<organism evidence="11 12">
    <name type="scientific">Cymbomonas tetramitiformis</name>
    <dbReference type="NCBI Taxonomy" id="36881"/>
    <lineage>
        <taxon>Eukaryota</taxon>
        <taxon>Viridiplantae</taxon>
        <taxon>Chlorophyta</taxon>
        <taxon>Pyramimonadophyceae</taxon>
        <taxon>Pyramimonadales</taxon>
        <taxon>Pyramimonadaceae</taxon>
        <taxon>Cymbomonas</taxon>
    </lineage>
</organism>
<dbReference type="Gene3D" id="3.40.30.10">
    <property type="entry name" value="Glutaredoxin"/>
    <property type="match status" value="1"/>
</dbReference>
<dbReference type="GO" id="GO:0006979">
    <property type="term" value="P:response to oxidative stress"/>
    <property type="evidence" value="ECO:0007669"/>
    <property type="project" value="TreeGrafter"/>
</dbReference>
<keyword evidence="12" id="KW-1185">Reference proteome</keyword>
<dbReference type="GO" id="GO:0008379">
    <property type="term" value="F:thioredoxin peroxidase activity"/>
    <property type="evidence" value="ECO:0007669"/>
    <property type="project" value="TreeGrafter"/>
</dbReference>
<dbReference type="GO" id="GO:0033554">
    <property type="term" value="P:cellular response to stress"/>
    <property type="evidence" value="ECO:0007669"/>
    <property type="project" value="TreeGrafter"/>
</dbReference>
<accession>A0AAE0L3C3</accession>
<evidence type="ECO:0000256" key="5">
    <source>
        <dbReference type="ARBA" id="ARBA00023002"/>
    </source>
</evidence>
<reference evidence="11 12" key="1">
    <citation type="journal article" date="2015" name="Genome Biol. Evol.">
        <title>Comparative Genomics of a Bacterivorous Green Alga Reveals Evolutionary Causalities and Consequences of Phago-Mixotrophic Mode of Nutrition.</title>
        <authorList>
            <person name="Burns J.A."/>
            <person name="Paasch A."/>
            <person name="Narechania A."/>
            <person name="Kim E."/>
        </authorList>
    </citation>
    <scope>NUCLEOTIDE SEQUENCE [LARGE SCALE GENOMIC DNA]</scope>
    <source>
        <strain evidence="11 12">PLY_AMNH</strain>
    </source>
</reference>
<dbReference type="InterPro" id="IPR036249">
    <property type="entry name" value="Thioredoxin-like_sf"/>
</dbReference>
<dbReference type="InterPro" id="IPR019479">
    <property type="entry name" value="Peroxiredoxin_C"/>
</dbReference>
<dbReference type="InterPro" id="IPR013766">
    <property type="entry name" value="Thioredoxin_domain"/>
</dbReference>
<dbReference type="PANTHER" id="PTHR10681">
    <property type="entry name" value="THIOREDOXIN PEROXIDASE"/>
    <property type="match status" value="1"/>
</dbReference>
<evidence type="ECO:0000256" key="6">
    <source>
        <dbReference type="ARBA" id="ARBA00023157"/>
    </source>
</evidence>
<keyword evidence="4" id="KW-0049">Antioxidant</keyword>
<evidence type="ECO:0000313" key="12">
    <source>
        <dbReference type="Proteomes" id="UP001190700"/>
    </source>
</evidence>
<comment type="catalytic activity">
    <reaction evidence="9">
        <text>a hydroperoxide + [thioredoxin]-dithiol = an alcohol + [thioredoxin]-disulfide + H2O</text>
        <dbReference type="Rhea" id="RHEA:62620"/>
        <dbReference type="Rhea" id="RHEA-COMP:10698"/>
        <dbReference type="Rhea" id="RHEA-COMP:10700"/>
        <dbReference type="ChEBI" id="CHEBI:15377"/>
        <dbReference type="ChEBI" id="CHEBI:29950"/>
        <dbReference type="ChEBI" id="CHEBI:30879"/>
        <dbReference type="ChEBI" id="CHEBI:35924"/>
        <dbReference type="ChEBI" id="CHEBI:50058"/>
        <dbReference type="EC" id="1.11.1.24"/>
    </reaction>
</comment>
<keyword evidence="3" id="KW-0575">Peroxidase</keyword>
<protein>
    <recommendedName>
        <fullName evidence="2">thioredoxin-dependent peroxiredoxin</fullName>
        <ecNumber evidence="2">1.11.1.24</ecNumber>
    </recommendedName>
</protein>
<feature type="domain" description="Thioredoxin" evidence="10">
    <location>
        <begin position="54"/>
        <end position="212"/>
    </location>
</feature>
<dbReference type="PROSITE" id="PS51352">
    <property type="entry name" value="THIOREDOXIN_2"/>
    <property type="match status" value="1"/>
</dbReference>
<dbReference type="Pfam" id="PF00578">
    <property type="entry name" value="AhpC-TSA"/>
    <property type="match status" value="1"/>
</dbReference>
<dbReference type="GO" id="GO:0005829">
    <property type="term" value="C:cytosol"/>
    <property type="evidence" value="ECO:0007669"/>
    <property type="project" value="TreeGrafter"/>
</dbReference>
<comment type="function">
    <text evidence="8">Thiol-specific peroxidase that catalyzes the reduction of hydrogen peroxide and organic hydroperoxides to water and alcohols, respectively. Plays a role in cell protection against oxidative stress by detoxifying peroxides. May be an antioxidant enzyme particularly in the developing shoot and photosynthesizing leaf.</text>
</comment>
<evidence type="ECO:0000313" key="11">
    <source>
        <dbReference type="EMBL" id="KAK3270317.1"/>
    </source>
</evidence>
<comment type="similarity">
    <text evidence="1">Belongs to the peroxiredoxin family. AhpC/Prx1 subfamily.</text>
</comment>
<keyword evidence="6" id="KW-1015">Disulfide bond</keyword>
<comment type="caution">
    <text evidence="11">The sequence shown here is derived from an EMBL/GenBank/DDBJ whole genome shotgun (WGS) entry which is preliminary data.</text>
</comment>
<dbReference type="GO" id="GO:0042744">
    <property type="term" value="P:hydrogen peroxide catabolic process"/>
    <property type="evidence" value="ECO:0007669"/>
    <property type="project" value="TreeGrafter"/>
</dbReference>
<dbReference type="InterPro" id="IPR000866">
    <property type="entry name" value="AhpC/TSA"/>
</dbReference>
<evidence type="ECO:0000256" key="2">
    <source>
        <dbReference type="ARBA" id="ARBA00013017"/>
    </source>
</evidence>
<keyword evidence="5" id="KW-0560">Oxidoreductase</keyword>
<keyword evidence="7" id="KW-0676">Redox-active center</keyword>
<dbReference type="InterPro" id="IPR050217">
    <property type="entry name" value="Peroxiredoxin"/>
</dbReference>
<evidence type="ECO:0000256" key="8">
    <source>
        <dbReference type="ARBA" id="ARBA00045169"/>
    </source>
</evidence>
<dbReference type="AlphaFoldDB" id="A0AAE0L3C3"/>
<evidence type="ECO:0000256" key="1">
    <source>
        <dbReference type="ARBA" id="ARBA00009796"/>
    </source>
</evidence>
<dbReference type="Proteomes" id="UP001190700">
    <property type="component" value="Unassembled WGS sequence"/>
</dbReference>
<evidence type="ECO:0000256" key="9">
    <source>
        <dbReference type="ARBA" id="ARBA00049091"/>
    </source>
</evidence>
<dbReference type="SUPFAM" id="SSF52833">
    <property type="entry name" value="Thioredoxin-like"/>
    <property type="match status" value="1"/>
</dbReference>
<sequence>MASRFLQAFRSIATATAVTRSIASPANKCFASPTAFTPNTQRFFSTIAYPSSSAFIGKQAPNFSAPAVIDGEISSVQLEQYRGKYVVLFFYPKDFTFVCPTEIIAFSDRAKEFEAINTQLIACSTDTEECHLAWIRTPRKKGGLGNMQIPIVADTTKAISADYGVLLEEAGIALRGLFIINPEGVLEQITVNNLPVGRSVDETLRLLTAFQFVAEHGEVCPADWTPGAKTMVPSTDGSVDFFASGATE</sequence>
<feature type="non-terminal residue" evidence="11">
    <location>
        <position position="248"/>
    </location>
</feature>
<dbReference type="GO" id="GO:0045454">
    <property type="term" value="P:cell redox homeostasis"/>
    <property type="evidence" value="ECO:0007669"/>
    <property type="project" value="TreeGrafter"/>
</dbReference>
<dbReference type="Pfam" id="PF10417">
    <property type="entry name" value="1-cysPrx_C"/>
    <property type="match status" value="1"/>
</dbReference>
<dbReference type="PANTHER" id="PTHR10681:SF171">
    <property type="entry name" value="PEROXIREDOXIN 4"/>
    <property type="match status" value="1"/>
</dbReference>
<dbReference type="EMBL" id="LGRX02010471">
    <property type="protein sequence ID" value="KAK3270317.1"/>
    <property type="molecule type" value="Genomic_DNA"/>
</dbReference>